<evidence type="ECO:0000313" key="2">
    <source>
        <dbReference type="Proteomes" id="UP000007264"/>
    </source>
</evidence>
<organism evidence="1 2">
    <name type="scientific">Coccomyxa subellipsoidea (strain C-169)</name>
    <name type="common">Green microalga</name>
    <dbReference type="NCBI Taxonomy" id="574566"/>
    <lineage>
        <taxon>Eukaryota</taxon>
        <taxon>Viridiplantae</taxon>
        <taxon>Chlorophyta</taxon>
        <taxon>core chlorophytes</taxon>
        <taxon>Trebouxiophyceae</taxon>
        <taxon>Trebouxiophyceae incertae sedis</taxon>
        <taxon>Coccomyxaceae</taxon>
        <taxon>Coccomyxa</taxon>
        <taxon>Coccomyxa subellipsoidea</taxon>
    </lineage>
</organism>
<dbReference type="AlphaFoldDB" id="I0Z8W7"/>
<dbReference type="Pfam" id="PF03314">
    <property type="entry name" value="DUF273"/>
    <property type="match status" value="1"/>
</dbReference>
<dbReference type="OrthoDB" id="205108at2759"/>
<dbReference type="PANTHER" id="PTHR31562:SF4">
    <property type="entry name" value="DUF268 DOMAIN-CONTAINING PROTEIN-RELATED"/>
    <property type="match status" value="1"/>
</dbReference>
<keyword evidence="2" id="KW-1185">Reference proteome</keyword>
<dbReference type="InterPro" id="IPR029044">
    <property type="entry name" value="Nucleotide-diphossugar_trans"/>
</dbReference>
<proteinExistence type="predicted"/>
<comment type="caution">
    <text evidence="1">The sequence shown here is derived from an EMBL/GenBank/DDBJ whole genome shotgun (WGS) entry which is preliminary data.</text>
</comment>
<dbReference type="GeneID" id="17045101"/>
<evidence type="ECO:0008006" key="3">
    <source>
        <dbReference type="Google" id="ProtNLM"/>
    </source>
</evidence>
<reference evidence="1 2" key="1">
    <citation type="journal article" date="2012" name="Genome Biol.">
        <title>The genome of the polar eukaryotic microalga coccomyxa subellipsoidea reveals traits of cold adaptation.</title>
        <authorList>
            <person name="Blanc G."/>
            <person name="Agarkova I."/>
            <person name="Grimwood J."/>
            <person name="Kuo A."/>
            <person name="Brueggeman A."/>
            <person name="Dunigan D."/>
            <person name="Gurnon J."/>
            <person name="Ladunga I."/>
            <person name="Lindquist E."/>
            <person name="Lucas S."/>
            <person name="Pangilinan J."/>
            <person name="Proschold T."/>
            <person name="Salamov A."/>
            <person name="Schmutz J."/>
            <person name="Weeks D."/>
            <person name="Yamada T."/>
            <person name="Claverie J.M."/>
            <person name="Grigoriev I."/>
            <person name="Van Etten J."/>
            <person name="Lomsadze A."/>
            <person name="Borodovsky M."/>
        </authorList>
    </citation>
    <scope>NUCLEOTIDE SEQUENCE [LARGE SCALE GENOMIC DNA]</scope>
    <source>
        <strain evidence="1 2">C-169</strain>
    </source>
</reference>
<dbReference type="RefSeq" id="XP_005651630.1">
    <property type="nucleotide sequence ID" value="XM_005651573.1"/>
</dbReference>
<dbReference type="Proteomes" id="UP000007264">
    <property type="component" value="Unassembled WGS sequence"/>
</dbReference>
<gene>
    <name evidence="1" type="ORF">COCSUDRAFT_55108</name>
</gene>
<dbReference type="KEGG" id="csl:COCSUDRAFT_55108"/>
<dbReference type="InterPro" id="IPR004988">
    <property type="entry name" value="DUF273"/>
</dbReference>
<dbReference type="EMBL" id="AGSI01000001">
    <property type="protein sequence ID" value="EIE27086.1"/>
    <property type="molecule type" value="Genomic_DNA"/>
</dbReference>
<protein>
    <recommendedName>
        <fullName evidence="3">Nucleotide-diphospho-sugar transferase domain-containing protein</fullName>
    </recommendedName>
</protein>
<dbReference type="Gene3D" id="3.90.550.10">
    <property type="entry name" value="Spore Coat Polysaccharide Biosynthesis Protein SpsA, Chain A"/>
    <property type="match status" value="1"/>
</dbReference>
<name>I0Z8W7_COCSC</name>
<evidence type="ECO:0000313" key="1">
    <source>
        <dbReference type="EMBL" id="EIE27086.1"/>
    </source>
</evidence>
<accession>I0Z8W7</accession>
<dbReference type="PANTHER" id="PTHR31562">
    <property type="entry name" value="PROTEIN CBG18972"/>
    <property type="match status" value="1"/>
</dbReference>
<dbReference type="eggNOG" id="ENOG502SFT1">
    <property type="taxonomic scope" value="Eukaryota"/>
</dbReference>
<sequence length="269" mass="30632">MASNIMALAARQIGSAEQPVAEDAHQDHQSEKAVHQLENGIVRSWEELPRLAWVVSQSPEELGNWFVALKALNCYCALLGIPLYIETETVLKDDRSWFYRRLSNVQKYLPHFQWVLHTDLDVLVANYSVSVTNFLDDRFDVILNDQVAPNLPPMYLHGTPELHSSAFFVKNSENGLKFMQHWLGSSDNGRSVFSNTDNGQLHESILHLMSLESCLGSNVTNDAGVVIPREYRSYLYCFRNKLERVKSEDCWPKFTAWEGARILVVTEGS</sequence>